<comment type="caution">
    <text evidence="2">The sequence shown here is derived from an EMBL/GenBank/DDBJ whole genome shotgun (WGS) entry which is preliminary data.</text>
</comment>
<dbReference type="AlphaFoldDB" id="A0A158EZK2"/>
<name>A0A158EZK2_9BURK</name>
<organism evidence="2 3">
    <name type="scientific">Caballeronia choica</name>
    <dbReference type="NCBI Taxonomy" id="326476"/>
    <lineage>
        <taxon>Bacteria</taxon>
        <taxon>Pseudomonadati</taxon>
        <taxon>Pseudomonadota</taxon>
        <taxon>Betaproteobacteria</taxon>
        <taxon>Burkholderiales</taxon>
        <taxon>Burkholderiaceae</taxon>
        <taxon>Caballeronia</taxon>
    </lineage>
</organism>
<evidence type="ECO:0000313" key="3">
    <source>
        <dbReference type="Proteomes" id="UP000054770"/>
    </source>
</evidence>
<dbReference type="EMBL" id="FCON02000001">
    <property type="protein sequence ID" value="SAL12921.1"/>
    <property type="molecule type" value="Genomic_DNA"/>
</dbReference>
<dbReference type="GO" id="GO:0016740">
    <property type="term" value="F:transferase activity"/>
    <property type="evidence" value="ECO:0007669"/>
    <property type="project" value="UniProtKB-KW"/>
</dbReference>
<sequence>MEARHARYQRLIDLCKTIAPTPTAVVRPCDPMSLEGASIVPILVGPHERIQAVAASRGIDRPDPACVACGRGAGRRSPPREREDNGVTPWPM</sequence>
<reference evidence="2" key="1">
    <citation type="submission" date="2016-01" db="EMBL/GenBank/DDBJ databases">
        <authorList>
            <person name="Peeters C."/>
        </authorList>
    </citation>
    <scope>NUCLEOTIDE SEQUENCE [LARGE SCALE GENOMIC DNA]</scope>
    <source>
        <strain evidence="2">LMG 22940</strain>
    </source>
</reference>
<protein>
    <submittedName>
        <fullName evidence="2">Phosphate acetyltransferase</fullName>
    </submittedName>
</protein>
<keyword evidence="3" id="KW-1185">Reference proteome</keyword>
<feature type="region of interest" description="Disordered" evidence="1">
    <location>
        <begin position="70"/>
        <end position="92"/>
    </location>
</feature>
<dbReference type="Proteomes" id="UP000054770">
    <property type="component" value="Unassembled WGS sequence"/>
</dbReference>
<proteinExistence type="predicted"/>
<accession>A0A158EZK2</accession>
<evidence type="ECO:0000313" key="2">
    <source>
        <dbReference type="EMBL" id="SAL12921.1"/>
    </source>
</evidence>
<evidence type="ECO:0000256" key="1">
    <source>
        <dbReference type="SAM" id="MobiDB-lite"/>
    </source>
</evidence>
<gene>
    <name evidence="2" type="ORF">AWB68_00145</name>
</gene>